<dbReference type="Gene3D" id="2.40.128.490">
    <property type="entry name" value="Uncharacterised protein PF14869, DUF4488"/>
    <property type="match status" value="1"/>
</dbReference>
<name>A0A1M5KTS7_SALEC</name>
<dbReference type="Proteomes" id="UP000183945">
    <property type="component" value="Unassembled WGS sequence"/>
</dbReference>
<dbReference type="OrthoDB" id="1493972at2"/>
<dbReference type="PROSITE" id="PS51257">
    <property type="entry name" value="PROKAR_LIPOPROTEIN"/>
    <property type="match status" value="1"/>
</dbReference>
<evidence type="ECO:0000313" key="1">
    <source>
        <dbReference type="EMBL" id="SHG56145.1"/>
    </source>
</evidence>
<gene>
    <name evidence="1" type="ORF">SAMN05444483_11640</name>
</gene>
<dbReference type="AlphaFoldDB" id="A0A1M5KTS7"/>
<sequence>MKKIIKQSVFAITVMMTIISCGVQKVNSPKDDLIGTWQMCNAAGEVEENLYGNKNQIRYKIISSDKFTLIDLNSKHKQVLNSFVGSYTIDKDVYTEHILYTNSNFNTLLGDTFSYKYKIEDDLLTIEGIGNPYNEIWKKVE</sequence>
<reference evidence="2" key="1">
    <citation type="submission" date="2016-11" db="EMBL/GenBank/DDBJ databases">
        <authorList>
            <person name="Varghese N."/>
            <person name="Submissions S."/>
        </authorList>
    </citation>
    <scope>NUCLEOTIDE SEQUENCE [LARGE SCALE GENOMIC DNA]</scope>
    <source>
        <strain evidence="2">DSM 24579</strain>
    </source>
</reference>
<proteinExistence type="predicted"/>
<dbReference type="EMBL" id="FQVT01000016">
    <property type="protein sequence ID" value="SHG56145.1"/>
    <property type="molecule type" value="Genomic_DNA"/>
</dbReference>
<accession>A0A1M5KTS7</accession>
<dbReference type="RefSeq" id="WP_072881306.1">
    <property type="nucleotide sequence ID" value="NZ_FQVT01000016.1"/>
</dbReference>
<evidence type="ECO:0000313" key="2">
    <source>
        <dbReference type="Proteomes" id="UP000183945"/>
    </source>
</evidence>
<keyword evidence="2" id="KW-1185">Reference proteome</keyword>
<dbReference type="STRING" id="1073325.SAMN05444483_11640"/>
<organism evidence="1 2">
    <name type="scientific">Salegentibacter echinorum</name>
    <dbReference type="NCBI Taxonomy" id="1073325"/>
    <lineage>
        <taxon>Bacteria</taxon>
        <taxon>Pseudomonadati</taxon>
        <taxon>Bacteroidota</taxon>
        <taxon>Flavobacteriia</taxon>
        <taxon>Flavobacteriales</taxon>
        <taxon>Flavobacteriaceae</taxon>
        <taxon>Salegentibacter</taxon>
    </lineage>
</organism>
<protein>
    <submittedName>
        <fullName evidence="1">Uncharacterized protein</fullName>
    </submittedName>
</protein>